<dbReference type="GO" id="GO:0000049">
    <property type="term" value="F:tRNA binding"/>
    <property type="evidence" value="ECO:0007669"/>
    <property type="project" value="UniProtKB-UniRule"/>
</dbReference>
<keyword evidence="7 15" id="KW-0479">Metal-binding</keyword>
<dbReference type="GO" id="GO:0000287">
    <property type="term" value="F:magnesium ion binding"/>
    <property type="evidence" value="ECO:0007669"/>
    <property type="project" value="UniProtKB-UniRule"/>
</dbReference>
<dbReference type="InterPro" id="IPR012340">
    <property type="entry name" value="NA-bd_OB-fold"/>
</dbReference>
<keyword evidence="6 15" id="KW-0436">Ligase</keyword>
<dbReference type="GO" id="GO:0005524">
    <property type="term" value="F:ATP binding"/>
    <property type="evidence" value="ECO:0007669"/>
    <property type="project" value="UniProtKB-UniRule"/>
</dbReference>
<keyword evidence="12 15" id="KW-0648">Protein biosynthesis</keyword>
<evidence type="ECO:0000256" key="7">
    <source>
        <dbReference type="ARBA" id="ARBA00022723"/>
    </source>
</evidence>
<keyword evidence="9 15" id="KW-0067">ATP-binding</keyword>
<keyword evidence="13 15" id="KW-0030">Aminoacyl-tRNA synthetase</keyword>
<dbReference type="Gene3D" id="3.30.56.10">
    <property type="match status" value="2"/>
</dbReference>
<dbReference type="PANTHER" id="PTHR10947">
    <property type="entry name" value="PHENYLALANYL-TRNA SYNTHETASE BETA CHAIN AND LEUCINE-RICH REPEAT-CONTAINING PROTEIN 47"/>
    <property type="match status" value="1"/>
</dbReference>
<evidence type="ECO:0000256" key="14">
    <source>
        <dbReference type="ARBA" id="ARBA00049255"/>
    </source>
</evidence>
<evidence type="ECO:0000256" key="13">
    <source>
        <dbReference type="ARBA" id="ARBA00023146"/>
    </source>
</evidence>
<dbReference type="Gene3D" id="3.30.70.380">
    <property type="entry name" value="Ferrodoxin-fold anticodon-binding domain"/>
    <property type="match status" value="1"/>
</dbReference>
<evidence type="ECO:0000256" key="16">
    <source>
        <dbReference type="PROSITE-ProRule" id="PRU00209"/>
    </source>
</evidence>
<dbReference type="SUPFAM" id="SSF54991">
    <property type="entry name" value="Anticodon-binding domain of PheRS"/>
    <property type="match status" value="1"/>
</dbReference>
<dbReference type="InterPro" id="IPR036690">
    <property type="entry name" value="Fdx_antiC-bd_sf"/>
</dbReference>
<dbReference type="SMART" id="SM00873">
    <property type="entry name" value="B3_4"/>
    <property type="match status" value="1"/>
</dbReference>
<proteinExistence type="inferred from homology"/>
<feature type="domain" description="TRNA-binding" evidence="17">
    <location>
        <begin position="39"/>
        <end position="160"/>
    </location>
</feature>
<feature type="binding site" evidence="15">
    <location>
        <position position="465"/>
    </location>
    <ligand>
        <name>Mg(2+)</name>
        <dbReference type="ChEBI" id="CHEBI:18420"/>
        <note>shared with alpha subunit</note>
    </ligand>
</feature>
<dbReference type="InterPro" id="IPR020825">
    <property type="entry name" value="Phe-tRNA_synthase-like_B3/B4"/>
</dbReference>
<keyword evidence="11 16" id="KW-0694">RNA-binding</keyword>
<dbReference type="PROSITE" id="PS51447">
    <property type="entry name" value="FDX_ACB"/>
    <property type="match status" value="1"/>
</dbReference>
<dbReference type="FunFam" id="3.30.70.380:FF:000001">
    <property type="entry name" value="Phenylalanine--tRNA ligase beta subunit"/>
    <property type="match status" value="1"/>
</dbReference>
<dbReference type="PROSITE" id="PS50886">
    <property type="entry name" value="TRBD"/>
    <property type="match status" value="1"/>
</dbReference>
<evidence type="ECO:0000256" key="1">
    <source>
        <dbReference type="ARBA" id="ARBA00004496"/>
    </source>
</evidence>
<dbReference type="InterPro" id="IPR005147">
    <property type="entry name" value="tRNA_synthase_B5-dom"/>
</dbReference>
<dbReference type="EMBL" id="CZBY01000008">
    <property type="protein sequence ID" value="CUQ86129.1"/>
    <property type="molecule type" value="Genomic_DNA"/>
</dbReference>
<dbReference type="GO" id="GO:0004826">
    <property type="term" value="F:phenylalanine-tRNA ligase activity"/>
    <property type="evidence" value="ECO:0007669"/>
    <property type="project" value="UniProtKB-UniRule"/>
</dbReference>
<dbReference type="InterPro" id="IPR045060">
    <property type="entry name" value="Phe-tRNA-ligase_IIc_bsu"/>
</dbReference>
<dbReference type="GO" id="GO:0006432">
    <property type="term" value="P:phenylalanyl-tRNA aminoacylation"/>
    <property type="evidence" value="ECO:0007669"/>
    <property type="project" value="UniProtKB-UniRule"/>
</dbReference>
<comment type="cofactor">
    <cofactor evidence="15">
        <name>Mg(2+)</name>
        <dbReference type="ChEBI" id="CHEBI:18420"/>
    </cofactor>
    <text evidence="15">Binds 2 magnesium ions per tetramer.</text>
</comment>
<dbReference type="HAMAP" id="MF_00283">
    <property type="entry name" value="Phe_tRNA_synth_beta1"/>
    <property type="match status" value="1"/>
</dbReference>
<dbReference type="InterPro" id="IPR004532">
    <property type="entry name" value="Phe-tRNA-ligase_IIc_bsu_bact"/>
</dbReference>
<evidence type="ECO:0000256" key="8">
    <source>
        <dbReference type="ARBA" id="ARBA00022741"/>
    </source>
</evidence>
<dbReference type="Pfam" id="PF01588">
    <property type="entry name" value="tRNA_bind"/>
    <property type="match status" value="1"/>
</dbReference>
<evidence type="ECO:0000313" key="21">
    <source>
        <dbReference type="Proteomes" id="UP000095662"/>
    </source>
</evidence>
<dbReference type="SUPFAM" id="SSF46955">
    <property type="entry name" value="Putative DNA-binding domain"/>
    <property type="match status" value="1"/>
</dbReference>
<protein>
    <recommendedName>
        <fullName evidence="15">Phenylalanine--tRNA ligase beta subunit</fullName>
        <ecNumber evidence="15">6.1.1.20</ecNumber>
    </recommendedName>
    <alternativeName>
        <fullName evidence="15">Phenylalanyl-tRNA synthetase beta subunit</fullName>
        <shortName evidence="15">PheRS</shortName>
    </alternativeName>
</protein>
<reference evidence="20 21" key="1">
    <citation type="submission" date="2015-09" db="EMBL/GenBank/DDBJ databases">
        <authorList>
            <consortium name="Pathogen Informatics"/>
        </authorList>
    </citation>
    <scope>NUCLEOTIDE SEQUENCE [LARGE SCALE GENOMIC DNA]</scope>
    <source>
        <strain evidence="20 21">2789STDY5834928</strain>
    </source>
</reference>
<evidence type="ECO:0000256" key="4">
    <source>
        <dbReference type="ARBA" id="ARBA00022490"/>
    </source>
</evidence>
<evidence type="ECO:0000256" key="5">
    <source>
        <dbReference type="ARBA" id="ARBA00022555"/>
    </source>
</evidence>
<gene>
    <name evidence="15 20" type="primary">pheT</name>
    <name evidence="20" type="ORF">ERS852540_01237</name>
</gene>
<dbReference type="SUPFAM" id="SSF55681">
    <property type="entry name" value="Class II aaRS and biotin synthetases"/>
    <property type="match status" value="1"/>
</dbReference>
<evidence type="ECO:0000259" key="18">
    <source>
        <dbReference type="PROSITE" id="PS51447"/>
    </source>
</evidence>
<dbReference type="GO" id="GO:0016740">
    <property type="term" value="F:transferase activity"/>
    <property type="evidence" value="ECO:0007669"/>
    <property type="project" value="UniProtKB-ARBA"/>
</dbReference>
<evidence type="ECO:0000256" key="10">
    <source>
        <dbReference type="ARBA" id="ARBA00022842"/>
    </source>
</evidence>
<dbReference type="InterPro" id="IPR045864">
    <property type="entry name" value="aa-tRNA-synth_II/BPL/LPL"/>
</dbReference>
<dbReference type="GO" id="GO:0140096">
    <property type="term" value="F:catalytic activity, acting on a protein"/>
    <property type="evidence" value="ECO:0007669"/>
    <property type="project" value="UniProtKB-ARBA"/>
</dbReference>
<dbReference type="SMART" id="SM00896">
    <property type="entry name" value="FDX-ACB"/>
    <property type="match status" value="1"/>
</dbReference>
<evidence type="ECO:0000256" key="15">
    <source>
        <dbReference type="HAMAP-Rule" id="MF_00283"/>
    </source>
</evidence>
<keyword evidence="4 15" id="KW-0963">Cytoplasm</keyword>
<evidence type="ECO:0000256" key="6">
    <source>
        <dbReference type="ARBA" id="ARBA00022598"/>
    </source>
</evidence>
<dbReference type="PROSITE" id="PS51483">
    <property type="entry name" value="B5"/>
    <property type="match status" value="1"/>
</dbReference>
<comment type="subcellular location">
    <subcellularLocation>
        <location evidence="1 15">Cytoplasm</location>
    </subcellularLocation>
</comment>
<evidence type="ECO:0000256" key="11">
    <source>
        <dbReference type="ARBA" id="ARBA00022884"/>
    </source>
</evidence>
<feature type="domain" description="FDX-ACB" evidence="18">
    <location>
        <begin position="704"/>
        <end position="795"/>
    </location>
</feature>
<evidence type="ECO:0000259" key="17">
    <source>
        <dbReference type="PROSITE" id="PS50886"/>
    </source>
</evidence>
<dbReference type="STRING" id="39492.ERS852540_01237"/>
<keyword evidence="5 16" id="KW-0820">tRNA-binding</keyword>
<keyword evidence="8 15" id="KW-0547">Nucleotide-binding</keyword>
<dbReference type="InterPro" id="IPR002547">
    <property type="entry name" value="tRNA-bd_dom"/>
</dbReference>
<dbReference type="InterPro" id="IPR009061">
    <property type="entry name" value="DNA-bd_dom_put_sf"/>
</dbReference>
<dbReference type="SUPFAM" id="SSF50249">
    <property type="entry name" value="Nucleic acid-binding proteins"/>
    <property type="match status" value="1"/>
</dbReference>
<dbReference type="InterPro" id="IPR041616">
    <property type="entry name" value="PheRS_beta_core"/>
</dbReference>
<dbReference type="InterPro" id="IPR033714">
    <property type="entry name" value="tRNA_bind_bactPheRS"/>
</dbReference>
<dbReference type="FunFam" id="3.50.40.10:FF:000001">
    <property type="entry name" value="Phenylalanine--tRNA ligase beta subunit"/>
    <property type="match status" value="1"/>
</dbReference>
<feature type="binding site" evidence="15">
    <location>
        <position position="475"/>
    </location>
    <ligand>
        <name>Mg(2+)</name>
        <dbReference type="ChEBI" id="CHEBI:18420"/>
        <note>shared with alpha subunit</note>
    </ligand>
</feature>
<dbReference type="Gene3D" id="3.50.40.10">
    <property type="entry name" value="Phenylalanyl-trna Synthetase, Chain B, domain 3"/>
    <property type="match status" value="1"/>
</dbReference>
<sequence>MDLSMRWLNDYVKADMPIKEFVADMTMSGSKVETYHKMSDPINNVVVAKVLKLERHPDSEKLWICQLDAGRDEPVQIVTAAQNLFEGAIVPACMHNSTIADGTKITKGKLRGVASNGMMCSYAELGLTKDDFDYPVADDGILILNNDPDVDSFRMGMDICEALQTDDTIVEFEITNNRPDCLSVLGLAQEASATFDIPMNYTEPSFKGVDGDITKEISVSVENTKLCSRYMAALVKNVKIGPSPKWMARRLRASGVRPINNLVDITNFVMLEYGHPMHAFDLRYVEDNRIVVRNAKEGETLKLLDEMAEPVKLTPEMLIIADGKKPIAIAGVMGGEHSGIMEDTTTVVFEAACFDGVSVRRTARKIGERTEASSRFEKGLNPVNAEKALKRALQLIEMLGCGEVVNTIIDVNHSEYVPERLKHDYKWVNEHLGSDISENEQIEILKKLGFGYENGEIIVPPTRIDMHRACDVAEEVARIYGYNRIPSTIPKLSSQGKRTPEQIFEDKVISLALALGFYEVMTYSFISPKDYELLRMDEKSRKSVVLRRPLGEDTSVMRTSALTSMMEVVRRNWSNRNLEGRFFEIAREYFPTGENQLPVERDVLCYALYGSGEDFFTAKGVAEEVMAKLGLKNVVYTAEKNNPTFHPGRCAKVTVDGELIGYVGQLHPEAAANFGVNTEVYCATLSMEVMFNNAGGDVKYTALPKFPSTYRDLSLVCNEDVPSGDIVAVIEKTAKHLEAVCLFDMYKGEQVPAGMKSLSYKLILRKKDATLTDDEADAVVAKVLKALEDIGVTLR</sequence>
<dbReference type="GO" id="GO:0009328">
    <property type="term" value="C:phenylalanine-tRNA ligase complex"/>
    <property type="evidence" value="ECO:0007669"/>
    <property type="project" value="TreeGrafter"/>
</dbReference>
<feature type="domain" description="B5" evidence="19">
    <location>
        <begin position="416"/>
        <end position="487"/>
    </location>
</feature>
<evidence type="ECO:0000256" key="3">
    <source>
        <dbReference type="ARBA" id="ARBA00011209"/>
    </source>
</evidence>
<dbReference type="SMART" id="SM00874">
    <property type="entry name" value="B5"/>
    <property type="match status" value="1"/>
</dbReference>
<dbReference type="Pfam" id="PF03483">
    <property type="entry name" value="B3_4"/>
    <property type="match status" value="1"/>
</dbReference>
<dbReference type="NCBIfam" id="TIGR00472">
    <property type="entry name" value="pheT_bact"/>
    <property type="match status" value="1"/>
</dbReference>
<dbReference type="SUPFAM" id="SSF56037">
    <property type="entry name" value="PheT/TilS domain"/>
    <property type="match status" value="1"/>
</dbReference>
<evidence type="ECO:0000256" key="9">
    <source>
        <dbReference type="ARBA" id="ARBA00022840"/>
    </source>
</evidence>
<name>A0A174ZML0_9FIRM</name>
<comment type="similarity">
    <text evidence="2 15">Belongs to the phenylalanyl-tRNA synthetase beta subunit family. Type 1 subfamily.</text>
</comment>
<keyword evidence="10 15" id="KW-0460">Magnesium</keyword>
<dbReference type="Gene3D" id="2.40.50.140">
    <property type="entry name" value="Nucleic acid-binding proteins"/>
    <property type="match status" value="1"/>
</dbReference>
<evidence type="ECO:0000313" key="20">
    <source>
        <dbReference type="EMBL" id="CUQ86129.1"/>
    </source>
</evidence>
<feature type="binding site" evidence="15">
    <location>
        <position position="474"/>
    </location>
    <ligand>
        <name>Mg(2+)</name>
        <dbReference type="ChEBI" id="CHEBI:18420"/>
        <note>shared with alpha subunit</note>
    </ligand>
</feature>
<dbReference type="InterPro" id="IPR005146">
    <property type="entry name" value="B3/B4_tRNA-bd"/>
</dbReference>
<dbReference type="AlphaFoldDB" id="A0A174ZML0"/>
<dbReference type="InterPro" id="IPR005121">
    <property type="entry name" value="Fdx_antiC-bd"/>
</dbReference>
<feature type="binding site" evidence="15">
    <location>
        <position position="471"/>
    </location>
    <ligand>
        <name>Mg(2+)</name>
        <dbReference type="ChEBI" id="CHEBI:18420"/>
        <note>shared with alpha subunit</note>
    </ligand>
</feature>
<evidence type="ECO:0000256" key="12">
    <source>
        <dbReference type="ARBA" id="ARBA00022917"/>
    </source>
</evidence>
<dbReference type="Proteomes" id="UP000095662">
    <property type="component" value="Unassembled WGS sequence"/>
</dbReference>
<comment type="subunit">
    <text evidence="3 15">Tetramer of two alpha and two beta subunits.</text>
</comment>
<evidence type="ECO:0000259" key="19">
    <source>
        <dbReference type="PROSITE" id="PS51483"/>
    </source>
</evidence>
<accession>A0A174ZML0</accession>
<dbReference type="PANTHER" id="PTHR10947:SF0">
    <property type="entry name" value="PHENYLALANINE--TRNA LIGASE BETA SUBUNIT"/>
    <property type="match status" value="1"/>
</dbReference>
<dbReference type="Pfam" id="PF03147">
    <property type="entry name" value="FDX-ACB"/>
    <property type="match status" value="1"/>
</dbReference>
<dbReference type="CDD" id="cd02796">
    <property type="entry name" value="tRNA_bind_bactPheRS"/>
    <property type="match status" value="1"/>
</dbReference>
<dbReference type="Pfam" id="PF03484">
    <property type="entry name" value="B5"/>
    <property type="match status" value="1"/>
</dbReference>
<dbReference type="Pfam" id="PF17759">
    <property type="entry name" value="tRNA_synthFbeta"/>
    <property type="match status" value="1"/>
</dbReference>
<comment type="catalytic activity">
    <reaction evidence="14 15">
        <text>tRNA(Phe) + L-phenylalanine + ATP = L-phenylalanyl-tRNA(Phe) + AMP + diphosphate + H(+)</text>
        <dbReference type="Rhea" id="RHEA:19413"/>
        <dbReference type="Rhea" id="RHEA-COMP:9668"/>
        <dbReference type="Rhea" id="RHEA-COMP:9699"/>
        <dbReference type="ChEBI" id="CHEBI:15378"/>
        <dbReference type="ChEBI" id="CHEBI:30616"/>
        <dbReference type="ChEBI" id="CHEBI:33019"/>
        <dbReference type="ChEBI" id="CHEBI:58095"/>
        <dbReference type="ChEBI" id="CHEBI:78442"/>
        <dbReference type="ChEBI" id="CHEBI:78531"/>
        <dbReference type="ChEBI" id="CHEBI:456215"/>
        <dbReference type="EC" id="6.1.1.20"/>
    </reaction>
</comment>
<dbReference type="EC" id="6.1.1.20" evidence="15"/>
<organism evidence="20 21">
    <name type="scientific">[Eubacterium] siraeum</name>
    <dbReference type="NCBI Taxonomy" id="39492"/>
    <lineage>
        <taxon>Bacteria</taxon>
        <taxon>Bacillati</taxon>
        <taxon>Bacillota</taxon>
        <taxon>Clostridia</taxon>
        <taxon>Eubacteriales</taxon>
        <taxon>Oscillospiraceae</taxon>
        <taxon>Oscillospiraceae incertae sedis</taxon>
    </lineage>
</organism>
<dbReference type="CDD" id="cd00769">
    <property type="entry name" value="PheRS_beta_core"/>
    <property type="match status" value="1"/>
</dbReference>
<evidence type="ECO:0000256" key="2">
    <source>
        <dbReference type="ARBA" id="ARBA00008653"/>
    </source>
</evidence>
<dbReference type="Gene3D" id="3.30.930.10">
    <property type="entry name" value="Bira Bifunctional Protein, Domain 2"/>
    <property type="match status" value="1"/>
</dbReference>